<dbReference type="GO" id="GO:0015293">
    <property type="term" value="F:symporter activity"/>
    <property type="evidence" value="ECO:0007669"/>
    <property type="project" value="UniProtKB-KW"/>
</dbReference>
<organism evidence="12 13">
    <name type="scientific">Penicillium ucsense</name>
    <dbReference type="NCBI Taxonomy" id="2839758"/>
    <lineage>
        <taxon>Eukaryota</taxon>
        <taxon>Fungi</taxon>
        <taxon>Dikarya</taxon>
        <taxon>Ascomycota</taxon>
        <taxon>Pezizomycotina</taxon>
        <taxon>Eurotiomycetes</taxon>
        <taxon>Eurotiomycetidae</taxon>
        <taxon>Eurotiales</taxon>
        <taxon>Aspergillaceae</taxon>
        <taxon>Penicillium</taxon>
    </lineage>
</organism>
<dbReference type="Proteomes" id="UP000631181">
    <property type="component" value="Unassembled WGS sequence"/>
</dbReference>
<reference evidence="12" key="1">
    <citation type="journal article" date="2020" name="Front. Microbiol.">
        <title>Gene regulatory networks of Penicillium echinulatum 2HH and Penicillium oxalicum 114-2 inferred by a computational biology approach.</title>
        <authorList>
            <person name="Lenz A.R."/>
            <person name="Galan-Vasquez E."/>
            <person name="Balbinot E."/>
            <person name="De Abreu F.P."/>
            <person name="De Oliveira N.S."/>
            <person name="Da Rosa L.O."/>
            <person name="De Avila E Silva S."/>
            <person name="Camassola M."/>
            <person name="Dillon A.J.P."/>
            <person name="Perez-Rueda E."/>
        </authorList>
    </citation>
    <scope>NUCLEOTIDE SEQUENCE</scope>
    <source>
        <strain evidence="12">S1M29</strain>
    </source>
</reference>
<dbReference type="InterPro" id="IPR006603">
    <property type="entry name" value="PQ-loop_rpt"/>
</dbReference>
<evidence type="ECO:0000313" key="12">
    <source>
        <dbReference type="EMBL" id="KAF7713502.1"/>
    </source>
</evidence>
<dbReference type="Gene3D" id="1.20.1280.290">
    <property type="match status" value="2"/>
</dbReference>
<sequence length="298" mass="33578">MERSQLEIFVRALSRLLGWAYMASWSLSFFPLPISMWRRKSTAGVSIDFNFINLFGFTCYSIYTATFLYSPVIRSQYAARHPAAAEPTVQINDLAFALLGMIMCFVAYLMFWPRLSGLHTPRRQRVSWTMRVIFSGCILAPLIGICVVLARNPSGGNDPTTWAWIDVIYTLSYDKLVVTMVKYIPQAWLNYQRQSTVGWNIWTILLDITGGVLSLLQLVLDSSLQSDWSGITGNPAKLVLSNITIFFDVIFIVQHYILYRDRKTGFVSDPTTPLLQGPDVPVKNVGLSGQTLSACAYV</sequence>
<feature type="transmembrane region" description="Helical" evidence="11">
    <location>
        <begin position="239"/>
        <end position="259"/>
    </location>
</feature>
<evidence type="ECO:0000256" key="9">
    <source>
        <dbReference type="ARBA" id="ARBA00023228"/>
    </source>
</evidence>
<dbReference type="PANTHER" id="PTHR13131">
    <property type="entry name" value="CYSTINOSIN"/>
    <property type="match status" value="1"/>
</dbReference>
<dbReference type="FunFam" id="1.20.1280.290:FF:000016">
    <property type="entry name" value="Cystinosin homolog"/>
    <property type="match status" value="1"/>
</dbReference>
<keyword evidence="8 11" id="KW-0472">Membrane</keyword>
<keyword evidence="3" id="KW-0813">Transport</keyword>
<name>A0A8J8WHV1_9EURO</name>
<protein>
    <recommendedName>
        <fullName evidence="14">Cystinosin</fullName>
    </recommendedName>
</protein>
<evidence type="ECO:0000256" key="4">
    <source>
        <dbReference type="ARBA" id="ARBA00022692"/>
    </source>
</evidence>
<comment type="subcellular location">
    <subcellularLocation>
        <location evidence="1">Lysosome membrane</location>
        <topology evidence="1">Multi-pass membrane protein</topology>
    </subcellularLocation>
</comment>
<dbReference type="PANTHER" id="PTHR13131:SF5">
    <property type="entry name" value="CYSTINOSIN"/>
    <property type="match status" value="1"/>
</dbReference>
<keyword evidence="9" id="KW-0458">Lysosome</keyword>
<proteinExistence type="inferred from homology"/>
<keyword evidence="13" id="KW-1185">Reference proteome</keyword>
<evidence type="ECO:0000256" key="11">
    <source>
        <dbReference type="SAM" id="Phobius"/>
    </source>
</evidence>
<gene>
    <name evidence="12" type="ORF">PECM_000999</name>
</gene>
<evidence type="ECO:0000256" key="5">
    <source>
        <dbReference type="ARBA" id="ARBA00022737"/>
    </source>
</evidence>
<dbReference type="SMART" id="SM00679">
    <property type="entry name" value="CTNS"/>
    <property type="match status" value="2"/>
</dbReference>
<feature type="transmembrane region" description="Helical" evidence="11">
    <location>
        <begin position="49"/>
        <end position="69"/>
    </location>
</feature>
<dbReference type="GO" id="GO:0005774">
    <property type="term" value="C:vacuolar membrane"/>
    <property type="evidence" value="ECO:0007669"/>
    <property type="project" value="TreeGrafter"/>
</dbReference>
<accession>A0A8J8WHV1</accession>
<feature type="transmembrane region" description="Helical" evidence="11">
    <location>
        <begin position="16"/>
        <end position="37"/>
    </location>
</feature>
<keyword evidence="4 11" id="KW-0812">Transmembrane</keyword>
<dbReference type="GO" id="GO:0000324">
    <property type="term" value="C:fungal-type vacuole"/>
    <property type="evidence" value="ECO:0007669"/>
    <property type="project" value="TreeGrafter"/>
</dbReference>
<evidence type="ECO:0000256" key="10">
    <source>
        <dbReference type="ARBA" id="ARBA00048473"/>
    </source>
</evidence>
<evidence type="ECO:0000256" key="2">
    <source>
        <dbReference type="ARBA" id="ARBA00006855"/>
    </source>
</evidence>
<dbReference type="EMBL" id="WIWV01000116">
    <property type="protein sequence ID" value="KAF7713502.1"/>
    <property type="molecule type" value="Genomic_DNA"/>
</dbReference>
<keyword evidence="6" id="KW-0769">Symport</keyword>
<keyword evidence="7 11" id="KW-1133">Transmembrane helix</keyword>
<evidence type="ECO:0000256" key="3">
    <source>
        <dbReference type="ARBA" id="ARBA00022448"/>
    </source>
</evidence>
<evidence type="ECO:0000313" key="13">
    <source>
        <dbReference type="Proteomes" id="UP000631181"/>
    </source>
</evidence>
<feature type="transmembrane region" description="Helical" evidence="11">
    <location>
        <begin position="89"/>
        <end position="111"/>
    </location>
</feature>
<evidence type="ECO:0000256" key="8">
    <source>
        <dbReference type="ARBA" id="ARBA00023136"/>
    </source>
</evidence>
<dbReference type="GO" id="GO:0015184">
    <property type="term" value="F:L-cystine transmembrane transporter activity"/>
    <property type="evidence" value="ECO:0007669"/>
    <property type="project" value="TreeGrafter"/>
</dbReference>
<evidence type="ECO:0008006" key="14">
    <source>
        <dbReference type="Google" id="ProtNLM"/>
    </source>
</evidence>
<evidence type="ECO:0000256" key="6">
    <source>
        <dbReference type="ARBA" id="ARBA00022847"/>
    </source>
</evidence>
<dbReference type="AlphaFoldDB" id="A0A8J8WHV1"/>
<dbReference type="Pfam" id="PF04193">
    <property type="entry name" value="PQ-loop"/>
    <property type="match status" value="2"/>
</dbReference>
<dbReference type="InterPro" id="IPR005282">
    <property type="entry name" value="LC_transporter"/>
</dbReference>
<comment type="caution">
    <text evidence="12">The sequence shown here is derived from an EMBL/GenBank/DDBJ whole genome shotgun (WGS) entry which is preliminary data.</text>
</comment>
<evidence type="ECO:0000256" key="1">
    <source>
        <dbReference type="ARBA" id="ARBA00004155"/>
    </source>
</evidence>
<feature type="transmembrane region" description="Helical" evidence="11">
    <location>
        <begin position="132"/>
        <end position="150"/>
    </location>
</feature>
<comment type="similarity">
    <text evidence="2">Belongs to the cystinosin family.</text>
</comment>
<keyword evidence="5" id="KW-0677">Repeat</keyword>
<feature type="transmembrane region" description="Helical" evidence="11">
    <location>
        <begin position="197"/>
        <end position="219"/>
    </location>
</feature>
<evidence type="ECO:0000256" key="7">
    <source>
        <dbReference type="ARBA" id="ARBA00022989"/>
    </source>
</evidence>
<comment type="catalytic activity">
    <reaction evidence="10">
        <text>L-cystine(out) + H(+)(out) = L-cystine(in) + H(+)(in)</text>
        <dbReference type="Rhea" id="RHEA:66172"/>
        <dbReference type="ChEBI" id="CHEBI:15378"/>
        <dbReference type="ChEBI" id="CHEBI:35491"/>
    </reaction>
    <physiologicalReaction direction="left-to-right" evidence="10">
        <dbReference type="Rhea" id="RHEA:66173"/>
    </physiologicalReaction>
</comment>
<dbReference type="OrthoDB" id="75720at2759"/>